<evidence type="ECO:0000313" key="3">
    <source>
        <dbReference type="EMBL" id="TDL15350.1"/>
    </source>
</evidence>
<protein>
    <recommendedName>
        <fullName evidence="2">DUF2470 domain-containing protein</fullName>
    </recommendedName>
</protein>
<dbReference type="EMBL" id="ML170278">
    <property type="protein sequence ID" value="TDL15350.1"/>
    <property type="molecule type" value="Genomic_DNA"/>
</dbReference>
<accession>A0A4Y7PLM6</accession>
<feature type="transmembrane region" description="Helical" evidence="1">
    <location>
        <begin position="143"/>
        <end position="162"/>
    </location>
</feature>
<name>A0A4Y7PLM6_9AGAM</name>
<dbReference type="AlphaFoldDB" id="A0A4Y7PLM6"/>
<evidence type="ECO:0000256" key="1">
    <source>
        <dbReference type="SAM" id="Phobius"/>
    </source>
</evidence>
<evidence type="ECO:0000259" key="2">
    <source>
        <dbReference type="Pfam" id="PF10615"/>
    </source>
</evidence>
<dbReference type="Proteomes" id="UP000294933">
    <property type="component" value="Unassembled WGS sequence"/>
</dbReference>
<dbReference type="InterPro" id="IPR037119">
    <property type="entry name" value="Haem_oxidase_HugZ-like_sf"/>
</dbReference>
<keyword evidence="1" id="KW-0472">Membrane</keyword>
<reference evidence="3 4" key="1">
    <citation type="submission" date="2018-06" db="EMBL/GenBank/DDBJ databases">
        <title>A transcriptomic atlas of mushroom development highlights an independent origin of complex multicellularity.</title>
        <authorList>
            <consortium name="DOE Joint Genome Institute"/>
            <person name="Krizsan K."/>
            <person name="Almasi E."/>
            <person name="Merenyi Z."/>
            <person name="Sahu N."/>
            <person name="Viragh M."/>
            <person name="Koszo T."/>
            <person name="Mondo S."/>
            <person name="Kiss B."/>
            <person name="Balint B."/>
            <person name="Kues U."/>
            <person name="Barry K."/>
            <person name="Hegedus J.C."/>
            <person name="Henrissat B."/>
            <person name="Johnson J."/>
            <person name="Lipzen A."/>
            <person name="Ohm R."/>
            <person name="Nagy I."/>
            <person name="Pangilinan J."/>
            <person name="Yan J."/>
            <person name="Xiong Y."/>
            <person name="Grigoriev I.V."/>
            <person name="Hibbett D.S."/>
            <person name="Nagy L.G."/>
        </authorList>
    </citation>
    <scope>NUCLEOTIDE SEQUENCE [LARGE SCALE GENOMIC DNA]</scope>
    <source>
        <strain evidence="3 4">SZMC22713</strain>
    </source>
</reference>
<evidence type="ECO:0000313" key="4">
    <source>
        <dbReference type="Proteomes" id="UP000294933"/>
    </source>
</evidence>
<keyword evidence="1" id="KW-1133">Transmembrane helix</keyword>
<dbReference type="Pfam" id="PF10615">
    <property type="entry name" value="DUF2470"/>
    <property type="match status" value="1"/>
</dbReference>
<organism evidence="3 4">
    <name type="scientific">Rickenella mellea</name>
    <dbReference type="NCBI Taxonomy" id="50990"/>
    <lineage>
        <taxon>Eukaryota</taxon>
        <taxon>Fungi</taxon>
        <taxon>Dikarya</taxon>
        <taxon>Basidiomycota</taxon>
        <taxon>Agaricomycotina</taxon>
        <taxon>Agaricomycetes</taxon>
        <taxon>Hymenochaetales</taxon>
        <taxon>Rickenellaceae</taxon>
        <taxon>Rickenella</taxon>
    </lineage>
</organism>
<dbReference type="VEuPathDB" id="FungiDB:BD410DRAFT_796459"/>
<proteinExistence type="predicted"/>
<keyword evidence="1" id="KW-0812">Transmembrane</keyword>
<dbReference type="Gene3D" id="3.20.180.10">
    <property type="entry name" value="PNP-oxidase-like"/>
    <property type="match status" value="1"/>
</dbReference>
<feature type="transmembrane region" description="Helical" evidence="1">
    <location>
        <begin position="116"/>
        <end position="136"/>
    </location>
</feature>
<feature type="domain" description="DUF2470" evidence="2">
    <location>
        <begin position="3"/>
        <end position="69"/>
    </location>
</feature>
<keyword evidence="4" id="KW-1185">Reference proteome</keyword>
<dbReference type="InterPro" id="IPR028110">
    <property type="entry name" value="TMEM254"/>
</dbReference>
<dbReference type="OrthoDB" id="2944745at2759"/>
<dbReference type="InterPro" id="IPR019595">
    <property type="entry name" value="DUF2470"/>
</dbReference>
<dbReference type="Pfam" id="PF14934">
    <property type="entry name" value="TMEM254"/>
    <property type="match status" value="1"/>
</dbReference>
<sequence>MYMSNHPDALVPYVSHFGKIKEVMSSARMASIGSNGMALEYVLKGGGPKDAKRSVRVEFDRPLSGYEETNRPQINSFHLPRQALTTVIAMIAFLYVTASTYCPASNTLFAPGDTPIIWGIMVTLHSLEALYTITLCRRHRTPFIVGFQYVVATFLCGFPIFADLRKRTQKARIDSIMKVN</sequence>
<feature type="transmembrane region" description="Helical" evidence="1">
    <location>
        <begin position="83"/>
        <end position="104"/>
    </location>
</feature>
<gene>
    <name evidence="3" type="ORF">BD410DRAFT_796459</name>
</gene>